<comment type="caution">
    <text evidence="3">The sequence shown here is derived from an EMBL/GenBank/DDBJ whole genome shotgun (WGS) entry which is preliminary data.</text>
</comment>
<accession>A0ABW1L1X2</accession>
<evidence type="ECO:0000313" key="3">
    <source>
        <dbReference type="EMBL" id="MFC6038139.1"/>
    </source>
</evidence>
<organism evidence="3 4">
    <name type="scientific">Paenisporosarcina macmurdoensis</name>
    <dbReference type="NCBI Taxonomy" id="212659"/>
    <lineage>
        <taxon>Bacteria</taxon>
        <taxon>Bacillati</taxon>
        <taxon>Bacillota</taxon>
        <taxon>Bacilli</taxon>
        <taxon>Bacillales</taxon>
        <taxon>Caryophanaceae</taxon>
        <taxon>Paenisporosarcina</taxon>
    </lineage>
</organism>
<keyword evidence="2" id="KW-0732">Signal</keyword>
<protein>
    <recommendedName>
        <fullName evidence="5">Lipoprotein</fullName>
    </recommendedName>
</protein>
<proteinExistence type="predicted"/>
<evidence type="ECO:0008006" key="5">
    <source>
        <dbReference type="Google" id="ProtNLM"/>
    </source>
</evidence>
<reference evidence="4" key="1">
    <citation type="journal article" date="2019" name="Int. J. Syst. Evol. Microbiol.">
        <title>The Global Catalogue of Microorganisms (GCM) 10K type strain sequencing project: providing services to taxonomists for standard genome sequencing and annotation.</title>
        <authorList>
            <consortium name="The Broad Institute Genomics Platform"/>
            <consortium name="The Broad Institute Genome Sequencing Center for Infectious Disease"/>
            <person name="Wu L."/>
            <person name="Ma J."/>
        </authorList>
    </citation>
    <scope>NUCLEOTIDE SEQUENCE [LARGE SCALE GENOMIC DNA]</scope>
    <source>
        <strain evidence="4">CCUG 54527</strain>
    </source>
</reference>
<dbReference type="Proteomes" id="UP001596170">
    <property type="component" value="Unassembled WGS sequence"/>
</dbReference>
<gene>
    <name evidence="3" type="ORF">ACFPYN_01615</name>
</gene>
<evidence type="ECO:0000256" key="2">
    <source>
        <dbReference type="SAM" id="SignalP"/>
    </source>
</evidence>
<feature type="chain" id="PRO_5047461561" description="Lipoprotein" evidence="2">
    <location>
        <begin position="21"/>
        <end position="239"/>
    </location>
</feature>
<evidence type="ECO:0000313" key="4">
    <source>
        <dbReference type="Proteomes" id="UP001596170"/>
    </source>
</evidence>
<evidence type="ECO:0000256" key="1">
    <source>
        <dbReference type="SAM" id="MobiDB-lite"/>
    </source>
</evidence>
<feature type="region of interest" description="Disordered" evidence="1">
    <location>
        <begin position="22"/>
        <end position="88"/>
    </location>
</feature>
<dbReference type="EMBL" id="JBHSRI010000002">
    <property type="protein sequence ID" value="MFC6038139.1"/>
    <property type="molecule type" value="Genomic_DNA"/>
</dbReference>
<keyword evidence="4" id="KW-1185">Reference proteome</keyword>
<dbReference type="RefSeq" id="WP_377732142.1">
    <property type="nucleotide sequence ID" value="NZ_JBHSRI010000002.1"/>
</dbReference>
<feature type="compositionally biased region" description="Acidic residues" evidence="1">
    <location>
        <begin position="47"/>
        <end position="71"/>
    </location>
</feature>
<sequence length="239" mass="26331">MKKTWILFASLTLAISMLSACNSSNESNGNEDESTTQVETDKTNGEETAEEGVEDTEESVEETEETEEVAEEQQPASEERGPEKTLTYSVNEEVKEDTAKLTDSDEQNYSLYKLDGYTLTGEEPNKDSLYLDENPAVFMRVETISKDDASYQIIADNMVETIAAVSVGKEPVEIAKDKLPQGEGVVNPIGFETTFELGTVSGYVFEQGNLIVRLSIFDQQSVNLTDAFLKMGETVAAKK</sequence>
<name>A0ABW1L1X2_9BACL</name>
<dbReference type="PROSITE" id="PS51257">
    <property type="entry name" value="PROKAR_LIPOPROTEIN"/>
    <property type="match status" value="1"/>
</dbReference>
<feature type="signal peptide" evidence="2">
    <location>
        <begin position="1"/>
        <end position="20"/>
    </location>
</feature>